<reference evidence="2" key="2">
    <citation type="submission" date="2023-06" db="EMBL/GenBank/DDBJ databases">
        <authorList>
            <consortium name="Lawrence Berkeley National Laboratory"/>
            <person name="Haridas S."/>
            <person name="Hensen N."/>
            <person name="Bonometti L."/>
            <person name="Westerberg I."/>
            <person name="Brannstrom I.O."/>
            <person name="Guillou S."/>
            <person name="Cros-Aarteil S."/>
            <person name="Calhoun S."/>
            <person name="Kuo A."/>
            <person name="Mondo S."/>
            <person name="Pangilinan J."/>
            <person name="Riley R."/>
            <person name="LaButti K."/>
            <person name="Andreopoulos B."/>
            <person name="Lipzen A."/>
            <person name="Chen C."/>
            <person name="Yanf M."/>
            <person name="Daum C."/>
            <person name="Ng V."/>
            <person name="Clum A."/>
            <person name="Steindorff A."/>
            <person name="Ohm R."/>
            <person name="Martin F."/>
            <person name="Silar P."/>
            <person name="Natvig D."/>
            <person name="Lalanne C."/>
            <person name="Gautier V."/>
            <person name="Ament-velasquez S.L."/>
            <person name="Kruys A."/>
            <person name="Hutchinson M.I."/>
            <person name="Powell A.J."/>
            <person name="Barry K."/>
            <person name="Miller A.N."/>
            <person name="Grigoriev I.V."/>
            <person name="Debuchy R."/>
            <person name="Gladieux P."/>
            <person name="Thoren M.H."/>
            <person name="Johannesson H."/>
        </authorList>
    </citation>
    <scope>NUCLEOTIDE SEQUENCE</scope>
    <source>
        <strain evidence="2">CBS 232.78</strain>
    </source>
</reference>
<gene>
    <name evidence="2" type="ORF">B0H63DRAFT_292076</name>
</gene>
<keyword evidence="3" id="KW-1185">Reference proteome</keyword>
<proteinExistence type="predicted"/>
<name>A0AAE0KA14_9PEZI</name>
<reference evidence="2" key="1">
    <citation type="journal article" date="2023" name="Mol. Phylogenet. Evol.">
        <title>Genome-scale phylogeny and comparative genomics of the fungal order Sordariales.</title>
        <authorList>
            <person name="Hensen N."/>
            <person name="Bonometti L."/>
            <person name="Westerberg I."/>
            <person name="Brannstrom I.O."/>
            <person name="Guillou S."/>
            <person name="Cros-Aarteil S."/>
            <person name="Calhoun S."/>
            <person name="Haridas S."/>
            <person name="Kuo A."/>
            <person name="Mondo S."/>
            <person name="Pangilinan J."/>
            <person name="Riley R."/>
            <person name="LaButti K."/>
            <person name="Andreopoulos B."/>
            <person name="Lipzen A."/>
            <person name="Chen C."/>
            <person name="Yan M."/>
            <person name="Daum C."/>
            <person name="Ng V."/>
            <person name="Clum A."/>
            <person name="Steindorff A."/>
            <person name="Ohm R.A."/>
            <person name="Martin F."/>
            <person name="Silar P."/>
            <person name="Natvig D.O."/>
            <person name="Lalanne C."/>
            <person name="Gautier V."/>
            <person name="Ament-Velasquez S.L."/>
            <person name="Kruys A."/>
            <person name="Hutchinson M.I."/>
            <person name="Powell A.J."/>
            <person name="Barry K."/>
            <person name="Miller A.N."/>
            <person name="Grigoriev I.V."/>
            <person name="Debuchy R."/>
            <person name="Gladieux P."/>
            <person name="Hiltunen Thoren M."/>
            <person name="Johannesson H."/>
        </authorList>
    </citation>
    <scope>NUCLEOTIDE SEQUENCE</scope>
    <source>
        <strain evidence="2">CBS 232.78</strain>
    </source>
</reference>
<dbReference type="Proteomes" id="UP001285441">
    <property type="component" value="Unassembled WGS sequence"/>
</dbReference>
<feature type="compositionally biased region" description="Polar residues" evidence="1">
    <location>
        <begin position="503"/>
        <end position="528"/>
    </location>
</feature>
<feature type="region of interest" description="Disordered" evidence="1">
    <location>
        <begin position="664"/>
        <end position="858"/>
    </location>
</feature>
<dbReference type="AlphaFoldDB" id="A0AAE0KA14"/>
<sequence length="1044" mass="111338">MVSFFGIKFGEKKKKSDNKSAARGKQQQPHEWKRIDQNLLGEGQLFGQKIHTKGVVNGSIRSVSRAGTPSNASPFLHPTHNLAAVSMFDLSNKAHSRNGSFASSLNLRAHASDINLRTRFAANNGSSHSLAIPAPGFGSRPATANGKIRPWVNPLDVHFVKSTTPGPPTPKTPLSPLAHGEMTLPPTSKDNNADARSVFGEEADDMVDAVMASVKKKEEEAKEAKRKEREFAKEAETARLTLEGLERQKSTETIPTVIQPTQPRQQAPQQMELQQRPPINPTVPGPMLQQRPANDARIPSPVFRGNIEQRPGSRNGARGNAPAIRPGPSHHGPPRHGPPTQGLPHLPNQGPGQKGTPHGLPHGVPQGLPPGFPPGPLRQGPQMPSDGSNTRGPRPAGPPQGVNGPRPTGHGPQGRPYSPNPQAQGPHDVPAPHHQGRPYSPNPHAPESHRAGPPQNQGPGPYNVGPQPQNKGPPSHHPGPVSYHTGPIPRNASPSPYHAGPSESRNTGLQPQPQAPGSHNVRSYSPNHQGPGHRGPSPAVYRTQSPVSSGLAAPPKGYRSQGSGLNPASQAPTNSSSNVRIVQESDQGLRPSPVGSLSMRSQENEDDEENGPVEQFARPVIQDVQAKRDTYTMNSPRRISLSMKIEKLEKTLLSAQHAQLDKARVASMTSSYYSSDEEGTEDDSIMIIQPAPLRISPPPAAVSLRQPESPPRASSPTDLSLQRSESPMRMSPPPILTSLAQSESPEPSHISPPPSVAEIRRPESPMRGFVPGRGTGPRRPTLEEYGVSTNQVASAPRSGEGAGSSPATTGSTGSGSSNDFLRPSEDNEVPSSESRSTTPQSSHRQGWARDTAPVLPNPIISSGFNFNFDFGPNVAPPTPDSTTWSLGLSPESPIDAALVARPKPKLDRPHIPPALHFNIPSNAFSRDNGPWTPPLRSTSQLNAAMAAANDGRPSTAAGVYVYNEPVGPPSRSRTPVDMYQESDLVPDMVDAEDAKATAAYLGIGLARGLSVRESPAQYQQLHRRPSPHPLPENGTVDSFGTGFI</sequence>
<evidence type="ECO:0000313" key="2">
    <source>
        <dbReference type="EMBL" id="KAK3372322.1"/>
    </source>
</evidence>
<evidence type="ECO:0000313" key="3">
    <source>
        <dbReference type="Proteomes" id="UP001285441"/>
    </source>
</evidence>
<organism evidence="2 3">
    <name type="scientific">Podospora didyma</name>
    <dbReference type="NCBI Taxonomy" id="330526"/>
    <lineage>
        <taxon>Eukaryota</taxon>
        <taxon>Fungi</taxon>
        <taxon>Dikarya</taxon>
        <taxon>Ascomycota</taxon>
        <taxon>Pezizomycotina</taxon>
        <taxon>Sordariomycetes</taxon>
        <taxon>Sordariomycetidae</taxon>
        <taxon>Sordariales</taxon>
        <taxon>Podosporaceae</taxon>
        <taxon>Podospora</taxon>
    </lineage>
</organism>
<feature type="region of interest" description="Disordered" evidence="1">
    <location>
        <begin position="221"/>
        <end position="636"/>
    </location>
</feature>
<feature type="compositionally biased region" description="Low complexity" evidence="1">
    <location>
        <begin position="452"/>
        <end position="470"/>
    </location>
</feature>
<feature type="compositionally biased region" description="Low complexity" evidence="1">
    <location>
        <begin position="259"/>
        <end position="277"/>
    </location>
</feature>
<feature type="region of interest" description="Disordered" evidence="1">
    <location>
        <begin position="12"/>
        <end position="31"/>
    </location>
</feature>
<feature type="compositionally biased region" description="Low complexity" evidence="1">
    <location>
        <begin position="830"/>
        <end position="842"/>
    </location>
</feature>
<feature type="compositionally biased region" description="Basic and acidic residues" evidence="1">
    <location>
        <begin position="221"/>
        <end position="237"/>
    </location>
</feature>
<dbReference type="EMBL" id="JAULSW010000008">
    <property type="protein sequence ID" value="KAK3372322.1"/>
    <property type="molecule type" value="Genomic_DNA"/>
</dbReference>
<feature type="compositionally biased region" description="Pro residues" evidence="1">
    <location>
        <begin position="367"/>
        <end position="376"/>
    </location>
</feature>
<feature type="compositionally biased region" description="Polar residues" evidence="1">
    <location>
        <begin position="560"/>
        <end position="586"/>
    </location>
</feature>
<feature type="compositionally biased region" description="Acidic residues" evidence="1">
    <location>
        <begin position="675"/>
        <end position="684"/>
    </location>
</feature>
<evidence type="ECO:0000256" key="1">
    <source>
        <dbReference type="SAM" id="MobiDB-lite"/>
    </source>
</evidence>
<feature type="compositionally biased region" description="Low complexity" evidence="1">
    <location>
        <begin position="803"/>
        <end position="817"/>
    </location>
</feature>
<feature type="region of interest" description="Disordered" evidence="1">
    <location>
        <begin position="1016"/>
        <end position="1044"/>
    </location>
</feature>
<comment type="caution">
    <text evidence="2">The sequence shown here is derived from an EMBL/GenBank/DDBJ whole genome shotgun (WGS) entry which is preliminary data.</text>
</comment>
<feature type="compositionally biased region" description="Polar residues" evidence="1">
    <location>
        <begin position="712"/>
        <end position="722"/>
    </location>
</feature>
<accession>A0AAE0KA14</accession>
<protein>
    <submittedName>
        <fullName evidence="2">Uncharacterized protein</fullName>
    </submittedName>
</protein>